<accession>A0ABR9VPV2</accession>
<organism evidence="1 2">
    <name type="scientific">Synechocystis salina LEGE 00031</name>
    <dbReference type="NCBI Taxonomy" id="1828736"/>
    <lineage>
        <taxon>Bacteria</taxon>
        <taxon>Bacillati</taxon>
        <taxon>Cyanobacteriota</taxon>
        <taxon>Cyanophyceae</taxon>
        <taxon>Synechococcales</taxon>
        <taxon>Merismopediaceae</taxon>
        <taxon>Synechocystis</taxon>
    </lineage>
</organism>
<dbReference type="Proteomes" id="UP000658720">
    <property type="component" value="Unassembled WGS sequence"/>
</dbReference>
<keyword evidence="2" id="KW-1185">Reference proteome</keyword>
<reference evidence="1 2" key="1">
    <citation type="submission" date="2020-10" db="EMBL/GenBank/DDBJ databases">
        <authorList>
            <person name="Castelo-Branco R."/>
            <person name="Eusebio N."/>
            <person name="Adriana R."/>
            <person name="Vieira A."/>
            <person name="Brugerolle De Fraissinette N."/>
            <person name="Rezende De Castro R."/>
            <person name="Schneider M.P."/>
            <person name="Vasconcelos V."/>
            <person name="Leao P.N."/>
        </authorList>
    </citation>
    <scope>NUCLEOTIDE SEQUENCE [LARGE SCALE GENOMIC DNA]</scope>
    <source>
        <strain evidence="1 2">LEGE 00031</strain>
    </source>
</reference>
<protein>
    <submittedName>
        <fullName evidence="1">Uncharacterized protein</fullName>
    </submittedName>
</protein>
<name>A0ABR9VPV2_9SYNC</name>
<dbReference type="EMBL" id="JADEVV010000012">
    <property type="protein sequence ID" value="MBE9253385.1"/>
    <property type="molecule type" value="Genomic_DNA"/>
</dbReference>
<evidence type="ECO:0000313" key="1">
    <source>
        <dbReference type="EMBL" id="MBE9253385.1"/>
    </source>
</evidence>
<sequence length="47" mass="5156">MEKYGSRNFALAKALLIEMDQILITAGQVNQQGTMVFPLAMVKTNVA</sequence>
<comment type="caution">
    <text evidence="1">The sequence shown here is derived from an EMBL/GenBank/DDBJ whole genome shotgun (WGS) entry which is preliminary data.</text>
</comment>
<gene>
    <name evidence="1" type="ORF">IQ217_05800</name>
</gene>
<proteinExistence type="predicted"/>
<evidence type="ECO:0000313" key="2">
    <source>
        <dbReference type="Proteomes" id="UP000658720"/>
    </source>
</evidence>